<name>A0ABU6GLV4_9BACL</name>
<protein>
    <submittedName>
        <fullName evidence="3">Phosphotransferase</fullName>
    </submittedName>
</protein>
<dbReference type="RefSeq" id="WP_326087988.1">
    <property type="nucleotide sequence ID" value="NZ_JARLKZ010000006.1"/>
</dbReference>
<dbReference type="Proteomes" id="UP001344632">
    <property type="component" value="Unassembled WGS sequence"/>
</dbReference>
<evidence type="ECO:0000259" key="2">
    <source>
        <dbReference type="Pfam" id="PF01636"/>
    </source>
</evidence>
<dbReference type="PANTHER" id="PTHR21064:SF6">
    <property type="entry name" value="AMINOGLYCOSIDE PHOSPHOTRANSFERASE DOMAIN-CONTAINING PROTEIN"/>
    <property type="match status" value="1"/>
</dbReference>
<reference evidence="3 4" key="1">
    <citation type="submission" date="2023-03" db="EMBL/GenBank/DDBJ databases">
        <title>Bacillus Genome Sequencing.</title>
        <authorList>
            <person name="Dunlap C."/>
        </authorList>
    </citation>
    <scope>NUCLEOTIDE SEQUENCE [LARGE SCALE GENOMIC DNA]</scope>
    <source>
        <strain evidence="3 4">BD-525</strain>
    </source>
</reference>
<dbReference type="InterPro" id="IPR011009">
    <property type="entry name" value="Kinase-like_dom_sf"/>
</dbReference>
<dbReference type="EMBL" id="JARLKZ010000006">
    <property type="protein sequence ID" value="MEC0240344.1"/>
    <property type="molecule type" value="Genomic_DNA"/>
</dbReference>
<proteinExistence type="inferred from homology"/>
<feature type="domain" description="Aminoglycoside phosphotransferase" evidence="2">
    <location>
        <begin position="39"/>
        <end position="264"/>
    </location>
</feature>
<evidence type="ECO:0000313" key="3">
    <source>
        <dbReference type="EMBL" id="MEC0240344.1"/>
    </source>
</evidence>
<gene>
    <name evidence="3" type="ORF">P4H66_10830</name>
</gene>
<comment type="similarity">
    <text evidence="1">Belongs to the pseudomonas-type ThrB family.</text>
</comment>
<dbReference type="InterPro" id="IPR002575">
    <property type="entry name" value="Aminoglycoside_PTrfase"/>
</dbReference>
<evidence type="ECO:0000256" key="1">
    <source>
        <dbReference type="ARBA" id="ARBA00038240"/>
    </source>
</evidence>
<comment type="caution">
    <text evidence="3">The sequence shown here is derived from an EMBL/GenBank/DDBJ whole genome shotgun (WGS) entry which is preliminary data.</text>
</comment>
<keyword evidence="4" id="KW-1185">Reference proteome</keyword>
<evidence type="ECO:0000313" key="4">
    <source>
        <dbReference type="Proteomes" id="UP001344632"/>
    </source>
</evidence>
<sequence length="330" mass="38629">MEKELIQLMNDQLLEEAALSFGVVFQDLNYIGGFQNFIYEYVKNGKTYILRITHSSHRDIDSVKAELDWVHDLHRHGVSVSKPVTSRHDNPLEVIHLDDSYVMVTSFEKAPGIKINYPDCMNNDSLSEKCGEITGQIHSLSKSYVTAIHSVKRHDWTGNYYLNHANQFIPVSQWQVFANMEQLKTQIHGLPKTESYGLIHGDINIGNFLVDGDRITLFDFDECQYSWFAEDIAIQLFYMVYVVLDDSLQERHDQARRFMKHFLKGYERQHSIHADSLKHMELFLRLREIIVYVGMYRSFDFSNLNDWTQKYIQQSRNRLEAGTSIVQNLF</sequence>
<dbReference type="PANTHER" id="PTHR21064">
    <property type="entry name" value="AMINOGLYCOSIDE PHOSPHOTRANSFERASE DOMAIN-CONTAINING PROTEIN-RELATED"/>
    <property type="match status" value="1"/>
</dbReference>
<dbReference type="SUPFAM" id="SSF56112">
    <property type="entry name" value="Protein kinase-like (PK-like)"/>
    <property type="match status" value="1"/>
</dbReference>
<dbReference type="InterPro" id="IPR050249">
    <property type="entry name" value="Pseudomonas-type_ThrB"/>
</dbReference>
<dbReference type="Gene3D" id="3.90.1200.10">
    <property type="match status" value="1"/>
</dbReference>
<dbReference type="Pfam" id="PF01636">
    <property type="entry name" value="APH"/>
    <property type="match status" value="1"/>
</dbReference>
<accession>A0ABU6GLV4</accession>
<organism evidence="3 4">
    <name type="scientific">Paenibacillus dokdonensis</name>
    <dbReference type="NCBI Taxonomy" id="2567944"/>
    <lineage>
        <taxon>Bacteria</taxon>
        <taxon>Bacillati</taxon>
        <taxon>Bacillota</taxon>
        <taxon>Bacilli</taxon>
        <taxon>Bacillales</taxon>
        <taxon>Paenibacillaceae</taxon>
        <taxon>Paenibacillus</taxon>
    </lineage>
</organism>